<dbReference type="OrthoDB" id="361348at2"/>
<dbReference type="eggNOG" id="COG3210">
    <property type="taxonomic scope" value="Bacteria"/>
</dbReference>
<dbReference type="PANTHER" id="PTHR11319:SF35">
    <property type="entry name" value="OUTER MEMBRANE PROTEIN PMPC-RELATED"/>
    <property type="match status" value="1"/>
</dbReference>
<dbReference type="SMART" id="SM00710">
    <property type="entry name" value="PbH1"/>
    <property type="match status" value="19"/>
</dbReference>
<evidence type="ECO:0000256" key="1">
    <source>
        <dbReference type="SAM" id="SignalP"/>
    </source>
</evidence>
<dbReference type="HOGENOM" id="CLU_241931_0_0_12"/>
<evidence type="ECO:0000313" key="2">
    <source>
        <dbReference type="EMBL" id="AEF84790.1"/>
    </source>
</evidence>
<reference evidence="2 3" key="2">
    <citation type="journal article" date="2011" name="ISME J.">
        <title>RNA-seq reveals cooperative metabolic interactions between two termite-gut spirochete species in co-culture.</title>
        <authorList>
            <person name="Rosenthal A.Z."/>
            <person name="Matson E.G."/>
            <person name="Eldar A."/>
            <person name="Leadbetter J.R."/>
        </authorList>
    </citation>
    <scope>NUCLEOTIDE SEQUENCE [LARGE SCALE GENOMIC DNA]</scope>
    <source>
        <strain evidence="3">ATCC BAA-887 / DSM 12427 / ZAS-2</strain>
    </source>
</reference>
<dbReference type="STRING" id="545694.TREPR_2786"/>
<keyword evidence="3" id="KW-1185">Reference proteome</keyword>
<proteinExistence type="predicted"/>
<dbReference type="PROSITE" id="PS51257">
    <property type="entry name" value="PROKAR_LIPOPROTEIN"/>
    <property type="match status" value="1"/>
</dbReference>
<evidence type="ECO:0000313" key="3">
    <source>
        <dbReference type="Proteomes" id="UP000009223"/>
    </source>
</evidence>
<dbReference type="eggNOG" id="COG2931">
    <property type="taxonomic scope" value="Bacteria"/>
</dbReference>
<reference evidence="3" key="1">
    <citation type="submission" date="2009-12" db="EMBL/GenBank/DDBJ databases">
        <title>Complete sequence of Treponema primitia strain ZAS-2.</title>
        <authorList>
            <person name="Tetu S.G."/>
            <person name="Matson E."/>
            <person name="Ren Q."/>
            <person name="Seshadri R."/>
            <person name="Elbourne L."/>
            <person name="Hassan K.A."/>
            <person name="Durkin A."/>
            <person name="Radune D."/>
            <person name="Mohamoud Y."/>
            <person name="Shay R."/>
            <person name="Jin S."/>
            <person name="Zhang X."/>
            <person name="Lucey K."/>
            <person name="Ballor N.R."/>
            <person name="Ottesen E."/>
            <person name="Rosenthal R."/>
            <person name="Allen A."/>
            <person name="Leadbetter J.R."/>
            <person name="Paulsen I.T."/>
        </authorList>
    </citation>
    <scope>NUCLEOTIDE SEQUENCE [LARGE SCALE GENOMIC DNA]</scope>
    <source>
        <strain evidence="3">ATCC BAA-887 / DSM 12427 / ZAS-2</strain>
    </source>
</reference>
<organism evidence="2 3">
    <name type="scientific">Treponema primitia (strain ATCC BAA-887 / DSM 12427 / ZAS-2)</name>
    <dbReference type="NCBI Taxonomy" id="545694"/>
    <lineage>
        <taxon>Bacteria</taxon>
        <taxon>Pseudomonadati</taxon>
        <taxon>Spirochaetota</taxon>
        <taxon>Spirochaetia</taxon>
        <taxon>Spirochaetales</taxon>
        <taxon>Treponemataceae</taxon>
        <taxon>Treponema</taxon>
    </lineage>
</organism>
<dbReference type="InterPro" id="IPR011050">
    <property type="entry name" value="Pectin_lyase_fold/virulence"/>
</dbReference>
<dbReference type="InterPro" id="IPR006626">
    <property type="entry name" value="PbH1"/>
</dbReference>
<dbReference type="KEGG" id="tpi:TREPR_2786"/>
<gene>
    <name evidence="2" type="ordered locus">TREPR_2786</name>
</gene>
<dbReference type="EMBL" id="CP001843">
    <property type="protein sequence ID" value="AEF84790.1"/>
    <property type="molecule type" value="Genomic_DNA"/>
</dbReference>
<dbReference type="PANTHER" id="PTHR11319">
    <property type="entry name" value="G PROTEIN-COUPLED RECEPTOR-RELATED"/>
    <property type="match status" value="1"/>
</dbReference>
<dbReference type="RefSeq" id="WP_015707447.1">
    <property type="nucleotide sequence ID" value="NC_015578.1"/>
</dbReference>
<keyword evidence="1" id="KW-0732">Signal</keyword>
<feature type="chain" id="PRO_5003335412" evidence="1">
    <location>
        <begin position="32"/>
        <end position="1667"/>
    </location>
</feature>
<feature type="signal peptide" evidence="1">
    <location>
        <begin position="1"/>
        <end position="31"/>
    </location>
</feature>
<dbReference type="Gene3D" id="2.160.20.20">
    <property type="match status" value="1"/>
</dbReference>
<protein>
    <submittedName>
        <fullName evidence="2">Putative extracellular nuclease</fullName>
    </submittedName>
</protein>
<dbReference type="Proteomes" id="UP000009223">
    <property type="component" value="Chromosome"/>
</dbReference>
<dbReference type="SUPFAM" id="SSF51126">
    <property type="entry name" value="Pectin lyase-like"/>
    <property type="match status" value="3"/>
</dbReference>
<dbReference type="InterPro" id="IPR012332">
    <property type="entry name" value="Autotransporter_pectin_lyase_C"/>
</dbReference>
<sequence>MKNIRKTMQTVSLLSALAAALLLGSCANPFAPDKPNPEYKPSPDTTIPQGYGRLLVSLGLEEPAELAVAQQEAPEAALQAARTLIPGAFTRYEVTFTNKDDPPVVVTKTWTTPTGNVVDLIPGTWTIAVTAYAGTGTGAVASGTGQLTNVAVTAAAAAEISIPLSMKAGGSGTLSYTITFPGTLSSYTTRKLTIYNDNGEPISSLPAENPSTTNPITFTTSPATGTVSLNAGGYYLVAELENSQGRFARWTTAFHIYNGQTTPAAHSFGDGDFEESIPVSGTATLTVGMGITLSEVTVSAYGTAACDGLPVAGPVALASVTTGGTYTLFIPNRYAAVWLRLGAKDSADQPVSGAEASVTEVPINEDPVTQNLSAGIYAITPYAADGGKVTAPSAAFKGSTVAVTVSPAPGYFQSGKSQYTDSASITMSFDGGTFTMPALNVTLSANFALIATGGETDVAIVNNVGYDNLNAAFAAVPAGTGTAASPVVITVLKSTVTVTETITVDGGRYVQLVGAGYTTATITFNENTFLEVKAGAGLILGDGTLPIALDGDARWTNFDTGEHAGVSRGGALVRTAGAFTIKGSARVQNNYGGTTGEGGGVYVAEATGNLVVDGGAIENNWASKGGGVYLSGAGADLTVTQYGSISGNAAETGGGVYLSGAGAALTVTQYGSISGNAAETGGGVYAAGGNSTLQDGGSVEGNLAQDGGGVYLVAVETGIGPRLNIRVGGAVKANQASRNGGGVYVGKKANLTMTETSVIGNSPTETDAGNSATVGGGGLYLAVDATASLEGKARITGNTAPTGKGPDAALAATLNLNGGALVSDAYLINATGAIGVPGILTATVSAKITPHDYDRNQPVLTGVNVAANYTRFTLANPTADGNNYMIRRTGSLVNARYTRYRNATTVDYYTTLGDLLYDDGFPSESSSEDPPDEIRIASGTSSITLGAGEGFTIPAGVHVKLVPPSEGFTISRNAASSTPVFTVNTGTSLAIGGTTYALTLDGGSSTHTSPLVQVNGGTFTMGNIATLKNNKRSGDGGAVSVASGTFTMSGGTIGGTSSTKNTATYGGAVSVSSGGSFTMSGGSITGNTATANGGAVSVSGGTFTLSGGTITANTATANGGAVSVTAGLFTLSGGTIGGSSSDKNTATYGGGVYVSSSGEFKLSTGTISYNTATYGGGVSVSGGSFTLSGGTITANTATANGGGVSVSGGSFTLNTPSSQVSITANSADNGGAVSVTGGTFALNGGIIGGSSSNRNTAVNGGGVYVYGGAFNLTSGSISYNTATTNGGGVYMNISNPLTLSNGSIHDNTATNGGGVYKTGSGTFTMNGGTLSITNNTATGSETNGGGVYVANGKFELIAGSIGGNTATNGGGVSVASEGTFTMTGGTIGSTRNTATDKGGGVYARGPFTMSAGTISSNTAKDGGGVYATTSPFTMSNTASISSNTATNDGGGVYASNFTLNAGTISNNTATNNGGGVFKAGYDTFTMNGGTIGGSSSSANNTAAMGAGVYVDAAEFELKAGTISYNTATTRGGGVYVKTFATLTMSGSGGTISNNSVSGIGSGGGVFVDASATFTMSAGAISNNAMTHTSVGPCYGGGVAVTGIFYMSGGTISNNTNSSITGLGNNLFKGPDAIAMYGTADTPSSTWIAGSSGNAGYTNDTLPVPGAL</sequence>
<name>F5YQ02_TREPZ</name>
<accession>F5YQ02</accession>